<dbReference type="Pfam" id="PF02653">
    <property type="entry name" value="BPD_transp_2"/>
    <property type="match status" value="1"/>
</dbReference>
<reference evidence="10" key="1">
    <citation type="submission" date="2020-08" db="EMBL/GenBank/DDBJ databases">
        <title>Genomic Encyclopedia of Type Strains, Phase IV (KMG-IV): sequencing the most valuable type-strain genomes for metagenomic binning, comparative biology and taxonomic classification.</title>
        <authorList>
            <person name="Goeker M."/>
        </authorList>
    </citation>
    <scope>NUCLEOTIDE SEQUENCE [LARGE SCALE GENOMIC DNA]</scope>
    <source>
        <strain evidence="10">DSM 105040</strain>
    </source>
</reference>
<feature type="transmembrane region" description="Helical" evidence="9">
    <location>
        <begin position="6"/>
        <end position="31"/>
    </location>
</feature>
<comment type="caution">
    <text evidence="10">The sequence shown here is derived from an EMBL/GenBank/DDBJ whole genome shotgun (WGS) entry which is preliminary data.</text>
</comment>
<organism evidence="10 11">
    <name type="scientific">Actibacterium naphthalenivorans</name>
    <dbReference type="NCBI Taxonomy" id="1614693"/>
    <lineage>
        <taxon>Bacteria</taxon>
        <taxon>Pseudomonadati</taxon>
        <taxon>Pseudomonadota</taxon>
        <taxon>Alphaproteobacteria</taxon>
        <taxon>Rhodobacterales</taxon>
        <taxon>Roseobacteraceae</taxon>
        <taxon>Actibacterium</taxon>
    </lineage>
</organism>
<dbReference type="PANTHER" id="PTHR11795:SF450">
    <property type="entry name" value="ABC TRANSPORTER PERMEASE PROTEIN"/>
    <property type="match status" value="1"/>
</dbReference>
<dbReference type="RefSeq" id="WP_054539935.1">
    <property type="nucleotide sequence ID" value="NZ_JACIEQ010000003.1"/>
</dbReference>
<feature type="transmembrane region" description="Helical" evidence="9">
    <location>
        <begin position="192"/>
        <end position="216"/>
    </location>
</feature>
<keyword evidence="3" id="KW-1003">Cell membrane</keyword>
<feature type="transmembrane region" description="Helical" evidence="9">
    <location>
        <begin position="95"/>
        <end position="113"/>
    </location>
</feature>
<keyword evidence="5" id="KW-0029">Amino-acid transport</keyword>
<dbReference type="CDD" id="cd06582">
    <property type="entry name" value="TM_PBP1_LivH_like"/>
    <property type="match status" value="1"/>
</dbReference>
<evidence type="ECO:0000256" key="8">
    <source>
        <dbReference type="ARBA" id="ARBA00037998"/>
    </source>
</evidence>
<evidence type="ECO:0000256" key="6">
    <source>
        <dbReference type="ARBA" id="ARBA00022989"/>
    </source>
</evidence>
<evidence type="ECO:0000313" key="11">
    <source>
        <dbReference type="Proteomes" id="UP000585681"/>
    </source>
</evidence>
<keyword evidence="4 9" id="KW-0812">Transmembrane</keyword>
<evidence type="ECO:0000256" key="7">
    <source>
        <dbReference type="ARBA" id="ARBA00023136"/>
    </source>
</evidence>
<dbReference type="GO" id="GO:0006865">
    <property type="term" value="P:amino acid transport"/>
    <property type="evidence" value="ECO:0007669"/>
    <property type="project" value="UniProtKB-KW"/>
</dbReference>
<feature type="transmembrane region" description="Helical" evidence="9">
    <location>
        <begin position="62"/>
        <end position="83"/>
    </location>
</feature>
<evidence type="ECO:0000256" key="9">
    <source>
        <dbReference type="SAM" id="Phobius"/>
    </source>
</evidence>
<feature type="transmembrane region" description="Helical" evidence="9">
    <location>
        <begin position="119"/>
        <end position="138"/>
    </location>
</feature>
<accession>A0A840CJ43</accession>
<feature type="transmembrane region" description="Helical" evidence="9">
    <location>
        <begin position="150"/>
        <end position="172"/>
    </location>
</feature>
<comment type="similarity">
    <text evidence="8">Belongs to the binding-protein-dependent transport system permease family. LivHM subfamily.</text>
</comment>
<name>A0A840CJ43_9RHOB</name>
<evidence type="ECO:0000313" key="10">
    <source>
        <dbReference type="EMBL" id="MBB4022796.1"/>
    </source>
</evidence>
<dbReference type="AlphaFoldDB" id="A0A840CJ43"/>
<evidence type="ECO:0000256" key="4">
    <source>
        <dbReference type="ARBA" id="ARBA00022692"/>
    </source>
</evidence>
<gene>
    <name evidence="10" type="ORF">GGR17_002615</name>
</gene>
<keyword evidence="2" id="KW-0813">Transport</keyword>
<dbReference type="GO" id="GO:0022857">
    <property type="term" value="F:transmembrane transporter activity"/>
    <property type="evidence" value="ECO:0007669"/>
    <property type="project" value="InterPro"/>
</dbReference>
<dbReference type="EMBL" id="JACIEQ010000003">
    <property type="protein sequence ID" value="MBB4022796.1"/>
    <property type="molecule type" value="Genomic_DNA"/>
</dbReference>
<keyword evidence="7 9" id="KW-0472">Membrane</keyword>
<dbReference type="Proteomes" id="UP000585681">
    <property type="component" value="Unassembled WGS sequence"/>
</dbReference>
<comment type="subcellular location">
    <subcellularLocation>
        <location evidence="1">Cell membrane</location>
        <topology evidence="1">Multi-pass membrane protein</topology>
    </subcellularLocation>
</comment>
<sequence>MDFQIAAILFQDGVLTGAVYTMLALGFVLVFTTTRIIFASYGDLIAFSALTLHALQKGALPGTVYLLMVLAVLATVLEVVSALKQGTARRIPGILVIWLVLPILPATAALMVGGMILPAWISLVLTIALVVPIAPLLYRIIFQPIETASTLTLLIVAVVLHYAIAGLALLFFGPEGIRTAPLFRGTWDLLGFQMQAQLVVVVVTAIILATALAVFFSKTMTGKALRATAYNRDGARLVGISTRASGSVAFALAGIIAAIVGILVSSNITVYYDSGLMIGLKGFVGAVVGGFISYPVAAVGSLVVGLVESYASFFSSEYKEVIVFLSIIPVVLFRWLGARHEPEEEEEETA</sequence>
<dbReference type="GO" id="GO:0005886">
    <property type="term" value="C:plasma membrane"/>
    <property type="evidence" value="ECO:0007669"/>
    <property type="project" value="UniProtKB-SubCell"/>
</dbReference>
<feature type="transmembrane region" description="Helical" evidence="9">
    <location>
        <begin position="237"/>
        <end position="263"/>
    </location>
</feature>
<dbReference type="InterPro" id="IPR001851">
    <property type="entry name" value="ABC_transp_permease"/>
</dbReference>
<dbReference type="PANTHER" id="PTHR11795">
    <property type="entry name" value="BRANCHED-CHAIN AMINO ACID TRANSPORT SYSTEM PERMEASE PROTEIN LIVH"/>
    <property type="match status" value="1"/>
</dbReference>
<keyword evidence="11" id="KW-1185">Reference proteome</keyword>
<proteinExistence type="inferred from homology"/>
<dbReference type="InterPro" id="IPR052157">
    <property type="entry name" value="BCAA_transport_permease"/>
</dbReference>
<evidence type="ECO:0000256" key="5">
    <source>
        <dbReference type="ARBA" id="ARBA00022970"/>
    </source>
</evidence>
<feature type="transmembrane region" description="Helical" evidence="9">
    <location>
        <begin position="318"/>
        <end position="336"/>
    </location>
</feature>
<protein>
    <submittedName>
        <fullName evidence="10">Branched-chain amino acid transport system permease protein</fullName>
    </submittedName>
</protein>
<feature type="transmembrane region" description="Helical" evidence="9">
    <location>
        <begin position="283"/>
        <end position="306"/>
    </location>
</feature>
<evidence type="ECO:0000256" key="1">
    <source>
        <dbReference type="ARBA" id="ARBA00004651"/>
    </source>
</evidence>
<keyword evidence="6 9" id="KW-1133">Transmembrane helix</keyword>
<evidence type="ECO:0000256" key="3">
    <source>
        <dbReference type="ARBA" id="ARBA00022475"/>
    </source>
</evidence>
<evidence type="ECO:0000256" key="2">
    <source>
        <dbReference type="ARBA" id="ARBA00022448"/>
    </source>
</evidence>